<evidence type="ECO:0000313" key="2">
    <source>
        <dbReference type="Proteomes" id="UP000010878"/>
    </source>
</evidence>
<keyword evidence="2" id="KW-1185">Reference proteome</keyword>
<reference evidence="1 2" key="1">
    <citation type="submission" date="2012-11" db="EMBL/GenBank/DDBJ databases">
        <title>FINISHED of Natronococcus occultus SP4, DSM 3396.</title>
        <authorList>
            <consortium name="DOE Joint Genome Institute"/>
            <person name="Eisen J."/>
            <person name="Huntemann M."/>
            <person name="Wei C.-L."/>
            <person name="Han J."/>
            <person name="Detter J.C."/>
            <person name="Han C."/>
            <person name="Tapia R."/>
            <person name="Chen A."/>
            <person name="Kyrpides N."/>
            <person name="Mavromatis K."/>
            <person name="Markowitz V."/>
            <person name="Szeto E."/>
            <person name="Ivanova N."/>
            <person name="Mikhailova N."/>
            <person name="Ovchinnikova G."/>
            <person name="Pagani I."/>
            <person name="Pati A."/>
            <person name="Goodwin L."/>
            <person name="Nordberg H.P."/>
            <person name="Cantor M.N."/>
            <person name="Hua S.X."/>
            <person name="Woyke T."/>
            <person name="Eisen J."/>
            <person name="Klenk H.-P."/>
            <person name="Klenk H.-P."/>
        </authorList>
    </citation>
    <scope>NUCLEOTIDE SEQUENCE [LARGE SCALE GENOMIC DNA]</scope>
    <source>
        <strain evidence="1 2">SP4</strain>
    </source>
</reference>
<organism evidence="1 2">
    <name type="scientific">Natronococcus occultus SP4</name>
    <dbReference type="NCBI Taxonomy" id="694430"/>
    <lineage>
        <taxon>Archaea</taxon>
        <taxon>Methanobacteriati</taxon>
        <taxon>Methanobacteriota</taxon>
        <taxon>Stenosarchaea group</taxon>
        <taxon>Halobacteria</taxon>
        <taxon>Halobacteriales</taxon>
        <taxon>Natrialbaceae</taxon>
        <taxon>Natronococcus</taxon>
    </lineage>
</organism>
<proteinExistence type="predicted"/>
<dbReference type="RefSeq" id="WP_015320384.1">
    <property type="nucleotide sequence ID" value="NC_019974.1"/>
</dbReference>
<evidence type="ECO:0000313" key="1">
    <source>
        <dbReference type="EMBL" id="AGB36932.1"/>
    </source>
</evidence>
<gene>
    <name evidence="1" type="ORF">Natoc_1094</name>
</gene>
<dbReference type="AlphaFoldDB" id="L0JV90"/>
<accession>L0JV90</accession>
<sequence>MSEETATDGECHRRDCDEPAAFVVLERYQEETGKGAVEAEAALCRTHTDEESPTNLDGAYDDYVFRVEPIGEE</sequence>
<dbReference type="STRING" id="694430.Natoc_1094"/>
<dbReference type="KEGG" id="nou:Natoc_1094"/>
<dbReference type="EMBL" id="CP003929">
    <property type="protein sequence ID" value="AGB36932.1"/>
    <property type="molecule type" value="Genomic_DNA"/>
</dbReference>
<dbReference type="GeneID" id="14402454"/>
<dbReference type="HOGENOM" id="CLU_194232_0_0_2"/>
<dbReference type="eggNOG" id="arCOG04575">
    <property type="taxonomic scope" value="Archaea"/>
</dbReference>
<dbReference type="Proteomes" id="UP000010878">
    <property type="component" value="Chromosome"/>
</dbReference>
<dbReference type="OrthoDB" id="282728at2157"/>
<name>L0JV90_9EURY</name>
<protein>
    <submittedName>
        <fullName evidence="1">Uncharacterized protein</fullName>
    </submittedName>
</protein>